<dbReference type="InterPro" id="IPR013324">
    <property type="entry name" value="RNA_pol_sigma_r3/r4-like"/>
</dbReference>
<dbReference type="InterPro" id="IPR014284">
    <property type="entry name" value="RNA_pol_sigma-70_dom"/>
</dbReference>
<dbReference type="InterPro" id="IPR013325">
    <property type="entry name" value="RNA_pol_sigma_r2"/>
</dbReference>
<evidence type="ECO:0000313" key="8">
    <source>
        <dbReference type="Proteomes" id="UP001157186"/>
    </source>
</evidence>
<sequence length="191" mass="21964">MPTNKQSNNRVLKAFQSCRDGLVRSIMKMSVEQQDVDDILQETLIRVLHSDAKQQINSPKGYLFVVSRNIVLKKLMQQSKEMHIELDDALLENDEGDSVEQALYQKLKFKRFNQVLSSLPEKHRRAILLRKLYCLSHKEIAKKMDVSVSSVEKYIAAGLKQCKQSLYAQGYEVNETIQSKSDSQSSEERAK</sequence>
<evidence type="ECO:0000256" key="2">
    <source>
        <dbReference type="ARBA" id="ARBA00023015"/>
    </source>
</evidence>
<dbReference type="RefSeq" id="WP_284245358.1">
    <property type="nucleotide sequence ID" value="NZ_BSST01000001.1"/>
</dbReference>
<dbReference type="InterPro" id="IPR039425">
    <property type="entry name" value="RNA_pol_sigma-70-like"/>
</dbReference>
<dbReference type="Gene3D" id="1.10.1740.10">
    <property type="match status" value="1"/>
</dbReference>
<keyword evidence="4" id="KW-0804">Transcription</keyword>
<dbReference type="InterPro" id="IPR036388">
    <property type="entry name" value="WH-like_DNA-bd_sf"/>
</dbReference>
<dbReference type="PANTHER" id="PTHR43133:SF63">
    <property type="entry name" value="RNA POLYMERASE SIGMA FACTOR FECI-RELATED"/>
    <property type="match status" value="1"/>
</dbReference>
<name>A0ABQ6GZ07_9GAMM</name>
<dbReference type="InterPro" id="IPR013249">
    <property type="entry name" value="RNA_pol_sigma70_r4_t2"/>
</dbReference>
<protein>
    <recommendedName>
        <fullName evidence="9">RNA polymerase sigma factor</fullName>
    </recommendedName>
</protein>
<dbReference type="InterPro" id="IPR007627">
    <property type="entry name" value="RNA_pol_sigma70_r2"/>
</dbReference>
<proteinExistence type="inferred from homology"/>
<feature type="domain" description="RNA polymerase sigma factor 70 region 4 type 2" evidence="6">
    <location>
        <begin position="112"/>
        <end position="162"/>
    </location>
</feature>
<keyword evidence="2" id="KW-0805">Transcription regulation</keyword>
<evidence type="ECO:0000256" key="3">
    <source>
        <dbReference type="ARBA" id="ARBA00023082"/>
    </source>
</evidence>
<evidence type="ECO:0000256" key="1">
    <source>
        <dbReference type="ARBA" id="ARBA00010641"/>
    </source>
</evidence>
<evidence type="ECO:0008006" key="9">
    <source>
        <dbReference type="Google" id="ProtNLM"/>
    </source>
</evidence>
<accession>A0ABQ6GZ07</accession>
<gene>
    <name evidence="7" type="ORF">tinsulaeT_27860</name>
</gene>
<comment type="similarity">
    <text evidence="1">Belongs to the sigma-70 factor family. ECF subfamily.</text>
</comment>
<evidence type="ECO:0000259" key="6">
    <source>
        <dbReference type="Pfam" id="PF08281"/>
    </source>
</evidence>
<keyword evidence="3" id="KW-0731">Sigma factor</keyword>
<dbReference type="CDD" id="cd06171">
    <property type="entry name" value="Sigma70_r4"/>
    <property type="match status" value="1"/>
</dbReference>
<comment type="caution">
    <text evidence="7">The sequence shown here is derived from an EMBL/GenBank/DDBJ whole genome shotgun (WGS) entry which is preliminary data.</text>
</comment>
<feature type="domain" description="RNA polymerase sigma-70 region 2" evidence="5">
    <location>
        <begin position="16"/>
        <end position="80"/>
    </location>
</feature>
<evidence type="ECO:0000256" key="4">
    <source>
        <dbReference type="ARBA" id="ARBA00023163"/>
    </source>
</evidence>
<evidence type="ECO:0000259" key="5">
    <source>
        <dbReference type="Pfam" id="PF04542"/>
    </source>
</evidence>
<dbReference type="Gene3D" id="1.10.10.10">
    <property type="entry name" value="Winged helix-like DNA-binding domain superfamily/Winged helix DNA-binding domain"/>
    <property type="match status" value="1"/>
</dbReference>
<evidence type="ECO:0000313" key="7">
    <source>
        <dbReference type="EMBL" id="GLX79446.1"/>
    </source>
</evidence>
<organism evidence="7 8">
    <name type="scientific">Thalassotalea insulae</name>
    <dbReference type="NCBI Taxonomy" id="2056778"/>
    <lineage>
        <taxon>Bacteria</taxon>
        <taxon>Pseudomonadati</taxon>
        <taxon>Pseudomonadota</taxon>
        <taxon>Gammaproteobacteria</taxon>
        <taxon>Alteromonadales</taxon>
        <taxon>Colwelliaceae</taxon>
        <taxon>Thalassotalea</taxon>
    </lineage>
</organism>
<dbReference type="Pfam" id="PF08281">
    <property type="entry name" value="Sigma70_r4_2"/>
    <property type="match status" value="1"/>
</dbReference>
<dbReference type="SUPFAM" id="SSF88946">
    <property type="entry name" value="Sigma2 domain of RNA polymerase sigma factors"/>
    <property type="match status" value="1"/>
</dbReference>
<dbReference type="PANTHER" id="PTHR43133">
    <property type="entry name" value="RNA POLYMERASE ECF-TYPE SIGMA FACTO"/>
    <property type="match status" value="1"/>
</dbReference>
<dbReference type="Proteomes" id="UP001157186">
    <property type="component" value="Unassembled WGS sequence"/>
</dbReference>
<dbReference type="Pfam" id="PF04542">
    <property type="entry name" value="Sigma70_r2"/>
    <property type="match status" value="1"/>
</dbReference>
<reference evidence="7 8" key="1">
    <citation type="submission" date="2023-03" db="EMBL/GenBank/DDBJ databases">
        <title>Draft genome sequence of Thalassotalea insulae KCTC 62186T.</title>
        <authorList>
            <person name="Sawabe T."/>
        </authorList>
    </citation>
    <scope>NUCLEOTIDE SEQUENCE [LARGE SCALE GENOMIC DNA]</scope>
    <source>
        <strain evidence="7 8">KCTC 62186</strain>
    </source>
</reference>
<dbReference type="SUPFAM" id="SSF88659">
    <property type="entry name" value="Sigma3 and sigma4 domains of RNA polymerase sigma factors"/>
    <property type="match status" value="1"/>
</dbReference>
<keyword evidence="8" id="KW-1185">Reference proteome</keyword>
<dbReference type="NCBIfam" id="TIGR02937">
    <property type="entry name" value="sigma70-ECF"/>
    <property type="match status" value="1"/>
</dbReference>
<dbReference type="EMBL" id="BSST01000001">
    <property type="protein sequence ID" value="GLX79446.1"/>
    <property type="molecule type" value="Genomic_DNA"/>
</dbReference>